<sequence length="189" mass="20160">MSNSQENLEQQMRQNDFLKEENLNQVENEDFFGLEAGPIFKAGVHIKESDVTFAGLNVGQSAVKLGYEADNFEAFTGLDVASVAKIGIDVDKEDKEIFTGLNVASLAKVGVNMNAEDKELFAGLDVIGEKIGPSVSFDNGMTAGVKLGPAGKVGVDIIESGSNSVRLGVDLGPLGNVGLKFPKLWPRKN</sequence>
<proteinExistence type="predicted"/>
<dbReference type="Proteomes" id="UP001107558">
    <property type="component" value="Chromosome 3"/>
</dbReference>
<comment type="caution">
    <text evidence="2">The sequence shown here is derived from an EMBL/GenBank/DDBJ whole genome shotgun (WGS) entry which is preliminary data.</text>
</comment>
<dbReference type="EMBL" id="JADBJN010000003">
    <property type="protein sequence ID" value="KAG5670806.1"/>
    <property type="molecule type" value="Genomic_DNA"/>
</dbReference>
<gene>
    <name evidence="2" type="ORF">PVAND_001044</name>
</gene>
<reference evidence="2" key="1">
    <citation type="submission" date="2021-03" db="EMBL/GenBank/DDBJ databases">
        <title>Chromosome level genome of the anhydrobiotic midge Polypedilum vanderplanki.</title>
        <authorList>
            <person name="Yoshida Y."/>
            <person name="Kikawada T."/>
            <person name="Gusev O."/>
        </authorList>
    </citation>
    <scope>NUCLEOTIDE SEQUENCE</scope>
    <source>
        <strain evidence="2">NIAS01</strain>
        <tissue evidence="2">Whole body or cell culture</tissue>
    </source>
</reference>
<feature type="coiled-coil region" evidence="1">
    <location>
        <begin position="1"/>
        <end position="28"/>
    </location>
</feature>
<evidence type="ECO:0000256" key="1">
    <source>
        <dbReference type="SAM" id="Coils"/>
    </source>
</evidence>
<name>A0A9J6BN24_POLVA</name>
<evidence type="ECO:0000313" key="3">
    <source>
        <dbReference type="Proteomes" id="UP001107558"/>
    </source>
</evidence>
<keyword evidence="3" id="KW-1185">Reference proteome</keyword>
<protein>
    <submittedName>
        <fullName evidence="2">Uncharacterized protein</fullName>
    </submittedName>
</protein>
<organism evidence="2 3">
    <name type="scientific">Polypedilum vanderplanki</name>
    <name type="common">Sleeping chironomid midge</name>
    <dbReference type="NCBI Taxonomy" id="319348"/>
    <lineage>
        <taxon>Eukaryota</taxon>
        <taxon>Metazoa</taxon>
        <taxon>Ecdysozoa</taxon>
        <taxon>Arthropoda</taxon>
        <taxon>Hexapoda</taxon>
        <taxon>Insecta</taxon>
        <taxon>Pterygota</taxon>
        <taxon>Neoptera</taxon>
        <taxon>Endopterygota</taxon>
        <taxon>Diptera</taxon>
        <taxon>Nematocera</taxon>
        <taxon>Chironomoidea</taxon>
        <taxon>Chironomidae</taxon>
        <taxon>Chironominae</taxon>
        <taxon>Polypedilum</taxon>
        <taxon>Polypedilum</taxon>
    </lineage>
</organism>
<keyword evidence="1" id="KW-0175">Coiled coil</keyword>
<dbReference type="AlphaFoldDB" id="A0A9J6BN24"/>
<accession>A0A9J6BN24</accession>
<evidence type="ECO:0000313" key="2">
    <source>
        <dbReference type="EMBL" id="KAG5670806.1"/>
    </source>
</evidence>